<dbReference type="OrthoDB" id="5187995at2"/>
<dbReference type="EMBL" id="QUAK01000220">
    <property type="protein sequence ID" value="RFU83107.1"/>
    <property type="molecule type" value="Genomic_DNA"/>
</dbReference>
<evidence type="ECO:0000256" key="1">
    <source>
        <dbReference type="SAM" id="Phobius"/>
    </source>
</evidence>
<gene>
    <name evidence="2" type="ORF">DY218_29410</name>
</gene>
<accession>A0A372LYI4</accession>
<protein>
    <submittedName>
        <fullName evidence="2">Uncharacterized protein</fullName>
    </submittedName>
</protein>
<dbReference type="Proteomes" id="UP000263094">
    <property type="component" value="Unassembled WGS sequence"/>
</dbReference>
<comment type="caution">
    <text evidence="2">The sequence shown here is derived from an EMBL/GenBank/DDBJ whole genome shotgun (WGS) entry which is preliminary data.</text>
</comment>
<sequence length="232" mass="23937">MRGVRTQVKQPADPVERHLAALADALHGPARAKRRMLDDMRHGLQDTAAAHAESGVPYPAAALWAVREFGSVRELAPVCQQELTIAQARHTARAVALTAPLLVVCWLLLRTAAGSGPILPPVLHILAAVGTATVLLAAGVLAATGALARRLPALVRLPQAVAWGGTAASTAMAVTAPALATCAALAAEWPLLCAGVLAAASHATVAPAARACRRCVRLTHLQPTRVTSPPAR</sequence>
<dbReference type="InterPro" id="IPR047928">
    <property type="entry name" value="Perm_prefix_1"/>
</dbReference>
<dbReference type="NCBIfam" id="NF038403">
    <property type="entry name" value="perm_prefix_1"/>
    <property type="match status" value="1"/>
</dbReference>
<proteinExistence type="predicted"/>
<evidence type="ECO:0000313" key="3">
    <source>
        <dbReference type="Proteomes" id="UP000263094"/>
    </source>
</evidence>
<keyword evidence="1" id="KW-0812">Transmembrane</keyword>
<dbReference type="AlphaFoldDB" id="A0A372LYI4"/>
<evidence type="ECO:0000313" key="2">
    <source>
        <dbReference type="EMBL" id="RFU83107.1"/>
    </source>
</evidence>
<keyword evidence="1" id="KW-0472">Membrane</keyword>
<reference evidence="2 3" key="1">
    <citation type="submission" date="2018-08" db="EMBL/GenBank/DDBJ databases">
        <title>Isolation, diversity and antifungal activity of Actinobacteria from wheat.</title>
        <authorList>
            <person name="Han C."/>
        </authorList>
    </citation>
    <scope>NUCLEOTIDE SEQUENCE [LARGE SCALE GENOMIC DNA]</scope>
    <source>
        <strain evidence="2 3">NEAU-YY421</strain>
    </source>
</reference>
<feature type="transmembrane region" description="Helical" evidence="1">
    <location>
        <begin position="125"/>
        <end position="148"/>
    </location>
</feature>
<keyword evidence="3" id="KW-1185">Reference proteome</keyword>
<name>A0A372LYI4_9ACTN</name>
<organism evidence="2 3">
    <name type="scientific">Streptomyces triticagri</name>
    <dbReference type="NCBI Taxonomy" id="2293568"/>
    <lineage>
        <taxon>Bacteria</taxon>
        <taxon>Bacillati</taxon>
        <taxon>Actinomycetota</taxon>
        <taxon>Actinomycetes</taxon>
        <taxon>Kitasatosporales</taxon>
        <taxon>Streptomycetaceae</taxon>
        <taxon>Streptomyces</taxon>
    </lineage>
</organism>
<dbReference type="RefSeq" id="WP_128559177.1">
    <property type="nucleotide sequence ID" value="NZ_QUAK01000220.1"/>
</dbReference>
<feature type="transmembrane region" description="Helical" evidence="1">
    <location>
        <begin position="94"/>
        <end position="113"/>
    </location>
</feature>
<keyword evidence="1" id="KW-1133">Transmembrane helix</keyword>